<keyword evidence="2" id="KW-1185">Reference proteome</keyword>
<reference evidence="1 2" key="1">
    <citation type="journal article" date="2020" name="Cell">
        <title>Large-Scale Comparative Analyses of Tick Genomes Elucidate Their Genetic Diversity and Vector Capacities.</title>
        <authorList>
            <consortium name="Tick Genome and Microbiome Consortium (TIGMIC)"/>
            <person name="Jia N."/>
            <person name="Wang J."/>
            <person name="Shi W."/>
            <person name="Du L."/>
            <person name="Sun Y."/>
            <person name="Zhan W."/>
            <person name="Jiang J.F."/>
            <person name="Wang Q."/>
            <person name="Zhang B."/>
            <person name="Ji P."/>
            <person name="Bell-Sakyi L."/>
            <person name="Cui X.M."/>
            <person name="Yuan T.T."/>
            <person name="Jiang B.G."/>
            <person name="Yang W.F."/>
            <person name="Lam T.T."/>
            <person name="Chang Q.C."/>
            <person name="Ding S.J."/>
            <person name="Wang X.J."/>
            <person name="Zhu J.G."/>
            <person name="Ruan X.D."/>
            <person name="Zhao L."/>
            <person name="Wei J.T."/>
            <person name="Ye R.Z."/>
            <person name="Que T.C."/>
            <person name="Du C.H."/>
            <person name="Zhou Y.H."/>
            <person name="Cheng J.X."/>
            <person name="Dai P.F."/>
            <person name="Guo W.B."/>
            <person name="Han X.H."/>
            <person name="Huang E.J."/>
            <person name="Li L.F."/>
            <person name="Wei W."/>
            <person name="Gao Y.C."/>
            <person name="Liu J.Z."/>
            <person name="Shao H.Z."/>
            <person name="Wang X."/>
            <person name="Wang C.C."/>
            <person name="Yang T.C."/>
            <person name="Huo Q.B."/>
            <person name="Li W."/>
            <person name="Chen H.Y."/>
            <person name="Chen S.E."/>
            <person name="Zhou L.G."/>
            <person name="Ni X.B."/>
            <person name="Tian J.H."/>
            <person name="Sheng Y."/>
            <person name="Liu T."/>
            <person name="Pan Y.S."/>
            <person name="Xia L.Y."/>
            <person name="Li J."/>
            <person name="Zhao F."/>
            <person name="Cao W.C."/>
        </authorList>
    </citation>
    <scope>NUCLEOTIDE SEQUENCE [LARGE SCALE GENOMIC DNA]</scope>
    <source>
        <strain evidence="1">Iper-2018</strain>
    </source>
</reference>
<accession>A0AC60QLI2</accession>
<evidence type="ECO:0000313" key="1">
    <source>
        <dbReference type="EMBL" id="KAG0434551.1"/>
    </source>
</evidence>
<sequence length="448" mass="49311">MSDVATTSRVQAIFAAWMLSRDRVFRDRFHPFDVFDEEGLQRRFRFGRDGIMYIADVLASDLTRPTRRNHATPVVIQVLLALKFFATGTFLITAGDFLHLHESTASRCVRRVALALAKQAPHFIRWPTAAEVPELQRQFYAVDGFPGVVGAIDGTHVRIQGPPLHEEVFVNRHFYHSINVQLVVDARSRILNVVAKWPGSVHDSYVLSQSSVGENFATGAYGGLLIGDSGYPCRPWLMVPFRSPTTPAECAYNQTHATTRSVVERTIGQLKRRFHCLHAELRMLPERCCTIAVACCVMHNIAQHYTCREGDCDLPPEPVCRLPNLRAVCWGFRLVVDEAVPVVVGPVVLVALQQQQLLPQAQAIPPPLAEAFPAVAEALPGVAEQLPHQTPGASRPVPATSPKAGSLIPSSSGTSRKMTSGSTSTLWLKAQLLAQPCQLLAAHWLGLC</sequence>
<organism evidence="1 2">
    <name type="scientific">Ixodes persulcatus</name>
    <name type="common">Taiga tick</name>
    <dbReference type="NCBI Taxonomy" id="34615"/>
    <lineage>
        <taxon>Eukaryota</taxon>
        <taxon>Metazoa</taxon>
        <taxon>Ecdysozoa</taxon>
        <taxon>Arthropoda</taxon>
        <taxon>Chelicerata</taxon>
        <taxon>Arachnida</taxon>
        <taxon>Acari</taxon>
        <taxon>Parasitiformes</taxon>
        <taxon>Ixodida</taxon>
        <taxon>Ixodoidea</taxon>
        <taxon>Ixodidae</taxon>
        <taxon>Ixodinae</taxon>
        <taxon>Ixodes</taxon>
    </lineage>
</organism>
<dbReference type="EMBL" id="JABSTQ010008404">
    <property type="protein sequence ID" value="KAG0434551.1"/>
    <property type="molecule type" value="Genomic_DNA"/>
</dbReference>
<comment type="caution">
    <text evidence="1">The sequence shown here is derived from an EMBL/GenBank/DDBJ whole genome shotgun (WGS) entry which is preliminary data.</text>
</comment>
<proteinExistence type="predicted"/>
<dbReference type="Proteomes" id="UP000805193">
    <property type="component" value="Unassembled WGS sequence"/>
</dbReference>
<protein>
    <submittedName>
        <fullName evidence="1">Uncharacterized protein</fullName>
    </submittedName>
</protein>
<name>A0AC60QLI2_IXOPE</name>
<gene>
    <name evidence="1" type="ORF">HPB47_019021</name>
</gene>
<evidence type="ECO:0000313" key="2">
    <source>
        <dbReference type="Proteomes" id="UP000805193"/>
    </source>
</evidence>